<accession>A0AAD4R176</accession>
<evidence type="ECO:0000313" key="3">
    <source>
        <dbReference type="Proteomes" id="UP001201812"/>
    </source>
</evidence>
<keyword evidence="3" id="KW-1185">Reference proteome</keyword>
<proteinExistence type="predicted"/>
<dbReference type="AlphaFoldDB" id="A0AAD4R176"/>
<organism evidence="2 3">
    <name type="scientific">Ditylenchus destructor</name>
    <dbReference type="NCBI Taxonomy" id="166010"/>
    <lineage>
        <taxon>Eukaryota</taxon>
        <taxon>Metazoa</taxon>
        <taxon>Ecdysozoa</taxon>
        <taxon>Nematoda</taxon>
        <taxon>Chromadorea</taxon>
        <taxon>Rhabditida</taxon>
        <taxon>Tylenchina</taxon>
        <taxon>Tylenchomorpha</taxon>
        <taxon>Sphaerularioidea</taxon>
        <taxon>Anguinidae</taxon>
        <taxon>Anguininae</taxon>
        <taxon>Ditylenchus</taxon>
    </lineage>
</organism>
<name>A0AAD4R176_9BILA</name>
<dbReference type="EMBL" id="JAKKPZ010000091">
    <property type="protein sequence ID" value="KAI1702907.1"/>
    <property type="molecule type" value="Genomic_DNA"/>
</dbReference>
<evidence type="ECO:0000256" key="1">
    <source>
        <dbReference type="SAM" id="MobiDB-lite"/>
    </source>
</evidence>
<protein>
    <submittedName>
        <fullName evidence="2">Uncharacterized protein</fullName>
    </submittedName>
</protein>
<reference evidence="2" key="1">
    <citation type="submission" date="2022-01" db="EMBL/GenBank/DDBJ databases">
        <title>Genome Sequence Resource for Two Populations of Ditylenchus destructor, the Migratory Endoparasitic Phytonematode.</title>
        <authorList>
            <person name="Zhang H."/>
            <person name="Lin R."/>
            <person name="Xie B."/>
        </authorList>
    </citation>
    <scope>NUCLEOTIDE SEQUENCE</scope>
    <source>
        <strain evidence="2">BazhouSP</strain>
    </source>
</reference>
<evidence type="ECO:0000313" key="2">
    <source>
        <dbReference type="EMBL" id="KAI1702907.1"/>
    </source>
</evidence>
<gene>
    <name evidence="2" type="ORF">DdX_15241</name>
</gene>
<comment type="caution">
    <text evidence="2">The sequence shown here is derived from an EMBL/GenBank/DDBJ whole genome shotgun (WGS) entry which is preliminary data.</text>
</comment>
<sequence>MFWCGNDAGPKGLADDRSTSNFDQNENGESSKKLDRANKGEIRLLQKVAAFGKWNWRTTLTLVATRPTVQDKSDAIRCVTKLGHRRLDMLVGRIYCVYLAPAWSLAARCPALPSSSLTV</sequence>
<dbReference type="Proteomes" id="UP001201812">
    <property type="component" value="Unassembled WGS sequence"/>
</dbReference>
<feature type="compositionally biased region" description="Polar residues" evidence="1">
    <location>
        <begin position="19"/>
        <end position="28"/>
    </location>
</feature>
<feature type="region of interest" description="Disordered" evidence="1">
    <location>
        <begin position="1"/>
        <end position="35"/>
    </location>
</feature>